<protein>
    <recommendedName>
        <fullName evidence="4">DUF732 domain-containing protein</fullName>
    </recommendedName>
</protein>
<accession>K6UMN5</accession>
<evidence type="ECO:0000313" key="3">
    <source>
        <dbReference type="Proteomes" id="UP000008495"/>
    </source>
</evidence>
<comment type="caution">
    <text evidence="2">The sequence shown here is derived from an EMBL/GenBank/DDBJ whole genome shotgun (WGS) entry which is preliminary data.</text>
</comment>
<dbReference type="AlphaFoldDB" id="K6UMN5"/>
<dbReference type="EMBL" id="BAGZ01000008">
    <property type="protein sequence ID" value="GAB78266.1"/>
    <property type="molecule type" value="Genomic_DNA"/>
</dbReference>
<evidence type="ECO:0000256" key="1">
    <source>
        <dbReference type="SAM" id="MobiDB-lite"/>
    </source>
</evidence>
<keyword evidence="3" id="KW-1185">Reference proteome</keyword>
<gene>
    <name evidence="2" type="ORF">AUCHE_08_05120</name>
</gene>
<sequence>MICLSMLSLSACGGDAKEGGAAGSSESTPPAPAVSAHPVSKVEEGAKDTVTKLGAKPAQADDVEALMKLACVVKQSDVKDDAIAEQIRTEAKDRKVPQAAQKPEVVIAAAKQYLCP</sequence>
<reference evidence="2 3" key="1">
    <citation type="submission" date="2012-08" db="EMBL/GenBank/DDBJ databases">
        <title>Whole genome shotgun sequence of Austwickia chelonae NBRC 105200.</title>
        <authorList>
            <person name="Yoshida I."/>
            <person name="Hosoyama A."/>
            <person name="Tsuchikane K."/>
            <person name="Katsumata H."/>
            <person name="Ando Y."/>
            <person name="Ohji S."/>
            <person name="Hamada M."/>
            <person name="Tamura T."/>
            <person name="Yamazoe A."/>
            <person name="Yamazaki S."/>
            <person name="Fujita N."/>
        </authorList>
    </citation>
    <scope>NUCLEOTIDE SEQUENCE [LARGE SCALE GENOMIC DNA]</scope>
    <source>
        <strain evidence="2 3">NBRC 105200</strain>
    </source>
</reference>
<organism evidence="2 3">
    <name type="scientific">Austwickia chelonae NBRC 105200</name>
    <dbReference type="NCBI Taxonomy" id="1184607"/>
    <lineage>
        <taxon>Bacteria</taxon>
        <taxon>Bacillati</taxon>
        <taxon>Actinomycetota</taxon>
        <taxon>Actinomycetes</taxon>
        <taxon>Micrococcales</taxon>
        <taxon>Dermatophilaceae</taxon>
        <taxon>Austwickia</taxon>
    </lineage>
</organism>
<proteinExistence type="predicted"/>
<feature type="region of interest" description="Disordered" evidence="1">
    <location>
        <begin position="14"/>
        <end position="47"/>
    </location>
</feature>
<evidence type="ECO:0000313" key="2">
    <source>
        <dbReference type="EMBL" id="GAB78266.1"/>
    </source>
</evidence>
<evidence type="ECO:0008006" key="4">
    <source>
        <dbReference type="Google" id="ProtNLM"/>
    </source>
</evidence>
<dbReference type="Proteomes" id="UP000008495">
    <property type="component" value="Unassembled WGS sequence"/>
</dbReference>
<name>K6UMN5_9MICO</name>